<accession>A0A9N7VP68</accession>
<proteinExistence type="predicted"/>
<protein>
    <submittedName>
        <fullName evidence="2">Uncharacterized protein</fullName>
    </submittedName>
</protein>
<name>A0A9N7VP68_PLEPL</name>
<keyword evidence="3" id="KW-1185">Reference proteome</keyword>
<gene>
    <name evidence="2" type="ORF">PLEPLA_LOCUS40879</name>
</gene>
<dbReference type="AlphaFoldDB" id="A0A9N7VP68"/>
<feature type="compositionally biased region" description="Polar residues" evidence="1">
    <location>
        <begin position="73"/>
        <end position="85"/>
    </location>
</feature>
<evidence type="ECO:0000313" key="3">
    <source>
        <dbReference type="Proteomes" id="UP001153269"/>
    </source>
</evidence>
<feature type="region of interest" description="Disordered" evidence="1">
    <location>
        <begin position="1"/>
        <end position="100"/>
    </location>
</feature>
<evidence type="ECO:0000256" key="1">
    <source>
        <dbReference type="SAM" id="MobiDB-lite"/>
    </source>
</evidence>
<sequence>MRRANNRGISCQIHRSRAVDRGAGPGRTDRGRMSGGVDRGPDCPPASNAGPKDSMHSSAEHTGPTVARDASFVQVSAANAASQHGSPPGLTGDADPMKGD</sequence>
<dbReference type="EMBL" id="CADEAL010004158">
    <property type="protein sequence ID" value="CAB1453129.1"/>
    <property type="molecule type" value="Genomic_DNA"/>
</dbReference>
<organism evidence="2 3">
    <name type="scientific">Pleuronectes platessa</name>
    <name type="common">European plaice</name>
    <dbReference type="NCBI Taxonomy" id="8262"/>
    <lineage>
        <taxon>Eukaryota</taxon>
        <taxon>Metazoa</taxon>
        <taxon>Chordata</taxon>
        <taxon>Craniata</taxon>
        <taxon>Vertebrata</taxon>
        <taxon>Euteleostomi</taxon>
        <taxon>Actinopterygii</taxon>
        <taxon>Neopterygii</taxon>
        <taxon>Teleostei</taxon>
        <taxon>Neoteleostei</taxon>
        <taxon>Acanthomorphata</taxon>
        <taxon>Carangaria</taxon>
        <taxon>Pleuronectiformes</taxon>
        <taxon>Pleuronectoidei</taxon>
        <taxon>Pleuronectidae</taxon>
        <taxon>Pleuronectes</taxon>
    </lineage>
</organism>
<dbReference type="Proteomes" id="UP001153269">
    <property type="component" value="Unassembled WGS sequence"/>
</dbReference>
<evidence type="ECO:0000313" key="2">
    <source>
        <dbReference type="EMBL" id="CAB1453129.1"/>
    </source>
</evidence>
<reference evidence="2" key="1">
    <citation type="submission" date="2020-03" db="EMBL/GenBank/DDBJ databases">
        <authorList>
            <person name="Weist P."/>
        </authorList>
    </citation>
    <scope>NUCLEOTIDE SEQUENCE</scope>
</reference>
<comment type="caution">
    <text evidence="2">The sequence shown here is derived from an EMBL/GenBank/DDBJ whole genome shotgun (WGS) entry which is preliminary data.</text>
</comment>